<feature type="transmembrane region" description="Helical" evidence="1">
    <location>
        <begin position="20"/>
        <end position="44"/>
    </location>
</feature>
<sequence>MTPPTSPPAARARRKLPRPYAPVVFAFYMSAIMAMLMCAAIVGINSGLSDGYVQRVLGAYVFAMPIAFGCVLLVRPLVVRLVAATVDL</sequence>
<keyword evidence="1" id="KW-1133">Transmembrane helix</keyword>
<dbReference type="Pfam" id="PF11391">
    <property type="entry name" value="DUF2798"/>
    <property type="match status" value="1"/>
</dbReference>
<dbReference type="OrthoDB" id="6007993at2"/>
<dbReference type="AlphaFoldDB" id="A0A2A7UTV4"/>
<dbReference type="InterPro" id="IPR021529">
    <property type="entry name" value="DUF2798"/>
</dbReference>
<protein>
    <submittedName>
        <fullName evidence="2">DUF2798 domain-containing protein</fullName>
    </submittedName>
</protein>
<comment type="caution">
    <text evidence="2">The sequence shown here is derived from an EMBL/GenBank/DDBJ whole genome shotgun (WGS) entry which is preliminary data.</text>
</comment>
<proteinExistence type="predicted"/>
<dbReference type="RefSeq" id="WP_066539124.1">
    <property type="nucleotide sequence ID" value="NZ_DALZQJ010000002.1"/>
</dbReference>
<dbReference type="GeneID" id="80800726"/>
<feature type="transmembrane region" description="Helical" evidence="1">
    <location>
        <begin position="56"/>
        <end position="74"/>
    </location>
</feature>
<evidence type="ECO:0000256" key="1">
    <source>
        <dbReference type="SAM" id="Phobius"/>
    </source>
</evidence>
<keyword evidence="1" id="KW-0812">Transmembrane</keyword>
<dbReference type="EMBL" id="PDEA01000001">
    <property type="protein sequence ID" value="PEH88708.1"/>
    <property type="molecule type" value="Genomic_DNA"/>
</dbReference>
<keyword evidence="3" id="KW-1185">Reference proteome</keyword>
<accession>A0A2A7UTV4</accession>
<gene>
    <name evidence="2" type="ORF">CRM82_08930</name>
</gene>
<evidence type="ECO:0000313" key="3">
    <source>
        <dbReference type="Proteomes" id="UP000220246"/>
    </source>
</evidence>
<evidence type="ECO:0000313" key="2">
    <source>
        <dbReference type="EMBL" id="PEH88708.1"/>
    </source>
</evidence>
<keyword evidence="1" id="KW-0472">Membrane</keyword>
<reference evidence="3" key="1">
    <citation type="submission" date="2017-09" db="EMBL/GenBank/DDBJ databases">
        <title>FDA dAtabase for Regulatory Grade micrObial Sequences (FDA-ARGOS): Supporting development and validation of Infectious Disease Dx tests.</title>
        <authorList>
            <person name="Minogue T."/>
            <person name="Wolcott M."/>
            <person name="Wasieloski L."/>
            <person name="Aguilar W."/>
            <person name="Moore D."/>
            <person name="Tallon L."/>
            <person name="Sadzewicz L."/>
            <person name="Ott S."/>
            <person name="Zhao X."/>
            <person name="Nagaraj S."/>
            <person name="Vavikolanu K."/>
            <person name="Aluvathingal J."/>
            <person name="Nadendla S."/>
            <person name="Sichtig H."/>
        </authorList>
    </citation>
    <scope>NUCLEOTIDE SEQUENCE [LARGE SCALE GENOMIC DNA]</scope>
    <source>
        <strain evidence="3">FDAARGOS_394</strain>
    </source>
</reference>
<name>A0A2A7UTV4_COMTR</name>
<dbReference type="Proteomes" id="UP000220246">
    <property type="component" value="Unassembled WGS sequence"/>
</dbReference>
<organism evidence="2 3">
    <name type="scientific">Comamonas terrigena</name>
    <dbReference type="NCBI Taxonomy" id="32013"/>
    <lineage>
        <taxon>Bacteria</taxon>
        <taxon>Pseudomonadati</taxon>
        <taxon>Pseudomonadota</taxon>
        <taxon>Betaproteobacteria</taxon>
        <taxon>Burkholderiales</taxon>
        <taxon>Comamonadaceae</taxon>
        <taxon>Comamonas</taxon>
    </lineage>
</organism>